<dbReference type="AlphaFoldDB" id="A0AA38CHS7"/>
<reference evidence="1 2" key="1">
    <citation type="journal article" date="2021" name="Nat. Plants">
        <title>The Taxus genome provides insights into paclitaxel biosynthesis.</title>
        <authorList>
            <person name="Xiong X."/>
            <person name="Gou J."/>
            <person name="Liao Q."/>
            <person name="Li Y."/>
            <person name="Zhou Q."/>
            <person name="Bi G."/>
            <person name="Li C."/>
            <person name="Du R."/>
            <person name="Wang X."/>
            <person name="Sun T."/>
            <person name="Guo L."/>
            <person name="Liang H."/>
            <person name="Lu P."/>
            <person name="Wu Y."/>
            <person name="Zhang Z."/>
            <person name="Ro D.K."/>
            <person name="Shang Y."/>
            <person name="Huang S."/>
            <person name="Yan J."/>
        </authorList>
    </citation>
    <scope>NUCLEOTIDE SEQUENCE [LARGE SCALE GENOMIC DNA]</scope>
    <source>
        <strain evidence="1">Ta-2019</strain>
    </source>
</reference>
<comment type="caution">
    <text evidence="1">The sequence shown here is derived from an EMBL/GenBank/DDBJ whole genome shotgun (WGS) entry which is preliminary data.</text>
</comment>
<gene>
    <name evidence="1" type="ORF">KI387_031308</name>
</gene>
<accession>A0AA38CHS7</accession>
<keyword evidence="2" id="KW-1185">Reference proteome</keyword>
<proteinExistence type="predicted"/>
<organism evidence="1 2">
    <name type="scientific">Taxus chinensis</name>
    <name type="common">Chinese yew</name>
    <name type="synonym">Taxus wallichiana var. chinensis</name>
    <dbReference type="NCBI Taxonomy" id="29808"/>
    <lineage>
        <taxon>Eukaryota</taxon>
        <taxon>Viridiplantae</taxon>
        <taxon>Streptophyta</taxon>
        <taxon>Embryophyta</taxon>
        <taxon>Tracheophyta</taxon>
        <taxon>Spermatophyta</taxon>
        <taxon>Pinopsida</taxon>
        <taxon>Pinidae</taxon>
        <taxon>Conifers II</taxon>
        <taxon>Cupressales</taxon>
        <taxon>Taxaceae</taxon>
        <taxon>Taxus</taxon>
    </lineage>
</organism>
<feature type="non-terminal residue" evidence="1">
    <location>
        <position position="66"/>
    </location>
</feature>
<sequence length="66" mass="6778">MGQLAEATTAVRIEELGMGEVVTALVDGVVGEGEVGVVADALTSTRTSLGRYNMLQVLNGDGLARD</sequence>
<name>A0AA38CHS7_TAXCH</name>
<protein>
    <submittedName>
        <fullName evidence="1">Uncharacterized protein</fullName>
    </submittedName>
</protein>
<evidence type="ECO:0000313" key="2">
    <source>
        <dbReference type="Proteomes" id="UP000824469"/>
    </source>
</evidence>
<dbReference type="Proteomes" id="UP000824469">
    <property type="component" value="Unassembled WGS sequence"/>
</dbReference>
<evidence type="ECO:0000313" key="1">
    <source>
        <dbReference type="EMBL" id="KAH9299626.1"/>
    </source>
</evidence>
<dbReference type="EMBL" id="JAHRHJ020000010">
    <property type="protein sequence ID" value="KAH9299626.1"/>
    <property type="molecule type" value="Genomic_DNA"/>
</dbReference>